<proteinExistence type="predicted"/>
<dbReference type="EMBL" id="JARK01001384">
    <property type="protein sequence ID" value="EYC12223.1"/>
    <property type="molecule type" value="Genomic_DNA"/>
</dbReference>
<protein>
    <submittedName>
        <fullName evidence="2">Uncharacterized protein</fullName>
    </submittedName>
</protein>
<feature type="region of interest" description="Disordered" evidence="1">
    <location>
        <begin position="178"/>
        <end position="200"/>
    </location>
</feature>
<sequence length="200" mass="22394">MPVLQLHFNVTSPRFESSHSHRGSPCVEVLNAVAEKKYSHSRIVIVMLGVSSCDVEKTSVLLKRMYNQIQVEFWKITPCFNCTLALNTYEDIGNTSIYMAAVPFVTAVRPTLDMNAAHALATHIAGVPVHLNLRGLYRRIGKSDEIQSRKFVADFYGTGMGELCISLAGPQRNFDYFRSHPSPPIRTRPRSGVRSRPSEV</sequence>
<comment type="caution">
    <text evidence="2">The sequence shown here is derived from an EMBL/GenBank/DDBJ whole genome shotgun (WGS) entry which is preliminary data.</text>
</comment>
<dbReference type="AlphaFoldDB" id="A0A016UC84"/>
<organism evidence="2 3">
    <name type="scientific">Ancylostoma ceylanicum</name>
    <dbReference type="NCBI Taxonomy" id="53326"/>
    <lineage>
        <taxon>Eukaryota</taxon>
        <taxon>Metazoa</taxon>
        <taxon>Ecdysozoa</taxon>
        <taxon>Nematoda</taxon>
        <taxon>Chromadorea</taxon>
        <taxon>Rhabditida</taxon>
        <taxon>Rhabditina</taxon>
        <taxon>Rhabditomorpha</taxon>
        <taxon>Strongyloidea</taxon>
        <taxon>Ancylostomatidae</taxon>
        <taxon>Ancylostomatinae</taxon>
        <taxon>Ancylostoma</taxon>
    </lineage>
</organism>
<evidence type="ECO:0000313" key="2">
    <source>
        <dbReference type="EMBL" id="EYC12223.1"/>
    </source>
</evidence>
<accession>A0A016UC84</accession>
<keyword evidence="3" id="KW-1185">Reference proteome</keyword>
<evidence type="ECO:0000256" key="1">
    <source>
        <dbReference type="SAM" id="MobiDB-lite"/>
    </source>
</evidence>
<reference evidence="3" key="1">
    <citation type="journal article" date="2015" name="Nat. Genet.">
        <title>The genome and transcriptome of the zoonotic hookworm Ancylostoma ceylanicum identify infection-specific gene families.</title>
        <authorList>
            <person name="Schwarz E.M."/>
            <person name="Hu Y."/>
            <person name="Antoshechkin I."/>
            <person name="Miller M.M."/>
            <person name="Sternberg P.W."/>
            <person name="Aroian R.V."/>
        </authorList>
    </citation>
    <scope>NUCLEOTIDE SEQUENCE</scope>
    <source>
        <strain evidence="3">HY135</strain>
    </source>
</reference>
<dbReference type="Proteomes" id="UP000024635">
    <property type="component" value="Unassembled WGS sequence"/>
</dbReference>
<name>A0A016UC84_9BILA</name>
<evidence type="ECO:0000313" key="3">
    <source>
        <dbReference type="Proteomes" id="UP000024635"/>
    </source>
</evidence>
<gene>
    <name evidence="2" type="primary">Acey_s0048.g1674</name>
    <name evidence="2" type="ORF">Y032_0048g1674</name>
</gene>